<keyword evidence="2" id="KW-0540">Nuclease</keyword>
<dbReference type="PANTHER" id="PTHR14859">
    <property type="entry name" value="CALCOFLUOR WHITE HYPERSENSITIVE PROTEIN PRECURSOR"/>
    <property type="match status" value="1"/>
</dbReference>
<dbReference type="EMBL" id="JACIDW010000001">
    <property type="protein sequence ID" value="MBB3962767.1"/>
    <property type="molecule type" value="Genomic_DNA"/>
</dbReference>
<keyword evidence="2" id="KW-0269">Exonuclease</keyword>
<accession>A0A7W6CPR0</accession>
<dbReference type="AlphaFoldDB" id="A0A7W6CPR0"/>
<comment type="caution">
    <text evidence="2">The sequence shown here is derived from an EMBL/GenBank/DDBJ whole genome shotgun (WGS) entry which is preliminary data.</text>
</comment>
<dbReference type="InterPro" id="IPR036691">
    <property type="entry name" value="Endo/exonu/phosph_ase_sf"/>
</dbReference>
<dbReference type="GO" id="GO:0016020">
    <property type="term" value="C:membrane"/>
    <property type="evidence" value="ECO:0007669"/>
    <property type="project" value="GOC"/>
</dbReference>
<dbReference type="SUPFAM" id="SSF56219">
    <property type="entry name" value="DNase I-like"/>
    <property type="match status" value="1"/>
</dbReference>
<proteinExistence type="predicted"/>
<name>A0A7W6CPR0_9HYPH</name>
<dbReference type="InterPro" id="IPR051916">
    <property type="entry name" value="GPI-anchor_lipid_remodeler"/>
</dbReference>
<reference evidence="2 3" key="1">
    <citation type="submission" date="2020-08" db="EMBL/GenBank/DDBJ databases">
        <title>Genomic Encyclopedia of Type Strains, Phase IV (KMG-IV): sequencing the most valuable type-strain genomes for metagenomic binning, comparative biology and taxonomic classification.</title>
        <authorList>
            <person name="Goeker M."/>
        </authorList>
    </citation>
    <scope>NUCLEOTIDE SEQUENCE [LARGE SCALE GENOMIC DNA]</scope>
    <source>
        <strain evidence="2 3">DSM 26575</strain>
    </source>
</reference>
<evidence type="ECO:0000313" key="2">
    <source>
        <dbReference type="EMBL" id="MBB3962767.1"/>
    </source>
</evidence>
<keyword evidence="2" id="KW-0378">Hydrolase</keyword>
<dbReference type="PANTHER" id="PTHR14859:SF15">
    <property type="entry name" value="ENDONUCLEASE_EXONUCLEASE_PHOSPHATASE DOMAIN-CONTAINING PROTEIN"/>
    <property type="match status" value="1"/>
</dbReference>
<keyword evidence="3" id="KW-1185">Reference proteome</keyword>
<dbReference type="GO" id="GO:0004527">
    <property type="term" value="F:exonuclease activity"/>
    <property type="evidence" value="ECO:0007669"/>
    <property type="project" value="UniProtKB-KW"/>
</dbReference>
<sequence length="267" mass="29370">MKSGSLSMSASTDTSHEPEDWELKVLTYNVHSCIGTDRHLDPGRIADLIAQSGADIIALQELDVGRKRTGGIDQAHLIATLLKMEAHFHPALHVREEKYGDAILTAFPTQLMKAGPLPSIGETRGAIWTQVDIGGRKLNVLNTHLGLRNIDRVRQVQTLLSDEWIGSPDFNTAPSLVCGDLNAWPSSPAYRMLAGRFRDAQLRGTRRPRPTFPSRFPLLRIDHVFLSDDLTVSAADVIATPLARRASDHLPLLITLRLPLRDDAGGN</sequence>
<dbReference type="Proteomes" id="UP000582090">
    <property type="component" value="Unassembled WGS sequence"/>
</dbReference>
<feature type="domain" description="Endonuclease/exonuclease/phosphatase" evidence="1">
    <location>
        <begin position="26"/>
        <end position="249"/>
    </location>
</feature>
<evidence type="ECO:0000313" key="3">
    <source>
        <dbReference type="Proteomes" id="UP000582090"/>
    </source>
</evidence>
<dbReference type="GO" id="GO:0004519">
    <property type="term" value="F:endonuclease activity"/>
    <property type="evidence" value="ECO:0007669"/>
    <property type="project" value="UniProtKB-KW"/>
</dbReference>
<keyword evidence="2" id="KW-0255">Endonuclease</keyword>
<organism evidence="2 3">
    <name type="scientific">Rhizobium metallidurans</name>
    <dbReference type="NCBI Taxonomy" id="1265931"/>
    <lineage>
        <taxon>Bacteria</taxon>
        <taxon>Pseudomonadati</taxon>
        <taxon>Pseudomonadota</taxon>
        <taxon>Alphaproteobacteria</taxon>
        <taxon>Hyphomicrobiales</taxon>
        <taxon>Rhizobiaceae</taxon>
        <taxon>Rhizobium/Agrobacterium group</taxon>
        <taxon>Rhizobium</taxon>
    </lineage>
</organism>
<dbReference type="InterPro" id="IPR005135">
    <property type="entry name" value="Endo/exonuclease/phosphatase"/>
</dbReference>
<protein>
    <submittedName>
        <fullName evidence="2">Endonuclease/exonuclease/phosphatase family metal-dependent hydrolase</fullName>
    </submittedName>
</protein>
<evidence type="ECO:0000259" key="1">
    <source>
        <dbReference type="Pfam" id="PF03372"/>
    </source>
</evidence>
<dbReference type="Gene3D" id="3.60.10.10">
    <property type="entry name" value="Endonuclease/exonuclease/phosphatase"/>
    <property type="match status" value="1"/>
</dbReference>
<dbReference type="Pfam" id="PF03372">
    <property type="entry name" value="Exo_endo_phos"/>
    <property type="match status" value="1"/>
</dbReference>
<dbReference type="GO" id="GO:0006506">
    <property type="term" value="P:GPI anchor biosynthetic process"/>
    <property type="evidence" value="ECO:0007669"/>
    <property type="project" value="TreeGrafter"/>
</dbReference>
<gene>
    <name evidence="2" type="ORF">GGQ67_000385</name>
</gene>